<sequence>MDNCFVIIKQYSILFFKNYKGKLAWKQTKRNIYSTKVASGKTSKIKISKPINVTVHPHATNTILDKAKNILSERKSTINENFEKSIHNGKLNNNSSSNDNNNSSNNENSNSSNNENSNSSNNENSNSSNNENSNSSNNENSNSSNNENSNSSNNNSESKCNSNGQRDKKSYEEKSRREEFTSGAFEKKKYLGNENKKFFNLQEFSLIYSKMVYLNKIENVHNKFFVPEFCEINDLDYENIEYELLISFMNTFNNELKFQLKLNDNDKQEDKENCVLHKMAKIFIDKLIYYCSNPIIFLTQKDNNNNSLFDNEIIGQISSFFEQIEQNRNGDILFKICLSKILQQIFNFKPNPEDMASWISRQAFVVLVKILIDQDIKKHEQCITYTVELIKKNLSSLDFFQVDNVVVLIEIIQYAIIYLSENKYNTKNCSFNSESWFEDFGDLIKSLRSSEWKIFLNQLIVIETFLYDKKREGTKKVFNKLYRQQIELSAIKNCSYSKWFKIEMPLSMSLFK</sequence>
<evidence type="ECO:0000313" key="2">
    <source>
        <dbReference type="EMBL" id="SCO93762.1"/>
    </source>
</evidence>
<gene>
    <name evidence="2" type="primary">PmUG01_12035900</name>
    <name evidence="2" type="ORF">PMUG01_12035900</name>
</gene>
<protein>
    <submittedName>
        <fullName evidence="2">Uncharacterized protein</fullName>
    </submittedName>
</protein>
<dbReference type="AlphaFoldDB" id="A0A1D3SPC5"/>
<dbReference type="GeneID" id="39870348"/>
<dbReference type="OrthoDB" id="369006at2759"/>
<dbReference type="RefSeq" id="XP_028863040.1">
    <property type="nucleotide sequence ID" value="XM_029006563.1"/>
</dbReference>
<dbReference type="VEuPathDB" id="PlasmoDB:PmUG01_12035900"/>
<dbReference type="EMBL" id="LT594633">
    <property type="protein sequence ID" value="SCO93762.1"/>
    <property type="molecule type" value="Genomic_DNA"/>
</dbReference>
<accession>A0A1D3SPC5</accession>
<feature type="compositionally biased region" description="Basic and acidic residues" evidence="1">
    <location>
        <begin position="165"/>
        <end position="179"/>
    </location>
</feature>
<proteinExistence type="predicted"/>
<evidence type="ECO:0000256" key="1">
    <source>
        <dbReference type="SAM" id="MobiDB-lite"/>
    </source>
</evidence>
<reference evidence="2 3" key="1">
    <citation type="submission" date="2016-06" db="EMBL/GenBank/DDBJ databases">
        <authorList>
            <consortium name="Pathogen Informatics"/>
        </authorList>
    </citation>
    <scope>NUCLEOTIDE SEQUENCE [LARGE SCALE GENOMIC DNA]</scope>
</reference>
<feature type="compositionally biased region" description="Low complexity" evidence="1">
    <location>
        <begin position="92"/>
        <end position="163"/>
    </location>
</feature>
<feature type="region of interest" description="Disordered" evidence="1">
    <location>
        <begin position="84"/>
        <end position="179"/>
    </location>
</feature>
<evidence type="ECO:0000313" key="3">
    <source>
        <dbReference type="Proteomes" id="UP000219813"/>
    </source>
</evidence>
<name>A0A1D3SPC5_PLAMA</name>
<organism evidence="2 3">
    <name type="scientific">Plasmodium malariae</name>
    <dbReference type="NCBI Taxonomy" id="5858"/>
    <lineage>
        <taxon>Eukaryota</taxon>
        <taxon>Sar</taxon>
        <taxon>Alveolata</taxon>
        <taxon>Apicomplexa</taxon>
        <taxon>Aconoidasida</taxon>
        <taxon>Haemosporida</taxon>
        <taxon>Plasmodiidae</taxon>
        <taxon>Plasmodium</taxon>
        <taxon>Plasmodium (Plasmodium)</taxon>
    </lineage>
</organism>
<dbReference type="Proteomes" id="UP000219813">
    <property type="component" value="Chromosome 12"/>
</dbReference>
<keyword evidence="3" id="KW-1185">Reference proteome</keyword>
<dbReference type="KEGG" id="pmal:PMUG01_12035900"/>